<protein>
    <submittedName>
        <fullName evidence="2">Putative lipoprotein</fullName>
    </submittedName>
</protein>
<dbReference type="RefSeq" id="WP_008429220.1">
    <property type="nucleotide sequence ID" value="NZ_AEPB01000015.1"/>
</dbReference>
<keyword evidence="2" id="KW-0449">Lipoprotein</keyword>
<reference evidence="2 3" key="1">
    <citation type="journal article" date="2011" name="J. Bacteriol.">
        <title>The Draft Genome of Planococcus donghaensis MPA1U2 Reveals Nonsporulation Pathways Controlled by a Conserved Spo0A Regulon.</title>
        <authorList>
            <person name="Pearson M.D."/>
            <person name="Noller H.F."/>
        </authorList>
    </citation>
    <scope>NUCLEOTIDE SEQUENCE [LARGE SCALE GENOMIC DNA]</scope>
    <source>
        <strain evidence="2 3">MPA1U2</strain>
    </source>
</reference>
<dbReference type="AlphaFoldDB" id="E7RED7"/>
<name>E7RED7_9BACL</name>
<accession>E7RED7</accession>
<feature type="chain" id="PRO_5003221267" evidence="1">
    <location>
        <begin position="29"/>
        <end position="197"/>
    </location>
</feature>
<dbReference type="eggNOG" id="ENOG50330NK">
    <property type="taxonomic scope" value="Bacteria"/>
</dbReference>
<keyword evidence="1" id="KW-0732">Signal</keyword>
<feature type="signal peptide" evidence="1">
    <location>
        <begin position="1"/>
        <end position="28"/>
    </location>
</feature>
<evidence type="ECO:0000313" key="2">
    <source>
        <dbReference type="EMBL" id="EGA90518.1"/>
    </source>
</evidence>
<gene>
    <name evidence="2" type="ORF">GPDM_04134</name>
</gene>
<comment type="caution">
    <text evidence="2">The sequence shown here is derived from an EMBL/GenBank/DDBJ whole genome shotgun (WGS) entry which is preliminary data.</text>
</comment>
<evidence type="ECO:0000256" key="1">
    <source>
        <dbReference type="SAM" id="SignalP"/>
    </source>
</evidence>
<organism evidence="2 3">
    <name type="scientific">Planococcus donghaensis MPA1U2</name>
    <dbReference type="NCBI Taxonomy" id="933115"/>
    <lineage>
        <taxon>Bacteria</taxon>
        <taxon>Bacillati</taxon>
        <taxon>Bacillota</taxon>
        <taxon>Bacilli</taxon>
        <taxon>Bacillales</taxon>
        <taxon>Caryophanaceae</taxon>
        <taxon>Planococcus</taxon>
    </lineage>
</organism>
<dbReference type="EMBL" id="AEPB01000015">
    <property type="protein sequence ID" value="EGA90518.1"/>
    <property type="molecule type" value="Genomic_DNA"/>
</dbReference>
<dbReference type="Proteomes" id="UP000003052">
    <property type="component" value="Unassembled WGS sequence"/>
</dbReference>
<dbReference type="OrthoDB" id="2454533at2"/>
<evidence type="ECO:0000313" key="3">
    <source>
        <dbReference type="Proteomes" id="UP000003052"/>
    </source>
</evidence>
<sequence>MLTKFKKSILLFSTVFSLLILEACNLQTEEPKRQIQEVNERSNRLEYLGRNLEIAVLGSPPKVNTDKVTFTSVDIEKLSIQTAEEYDGFFVMEEYLERAADGPYTKVFANSNVPFFFIGTEASYLPFVDDEVSYEDYAKRIHNEEIFAQGYYPGAERGALGWSFSILVKDVTEKEYSEFARELYYEMFKIIGDLNTL</sequence>
<proteinExistence type="predicted"/>